<comment type="cofactor">
    <cofactor evidence="1">
        <name>FAD</name>
        <dbReference type="ChEBI" id="CHEBI:57692"/>
    </cofactor>
</comment>
<evidence type="ECO:0000256" key="4">
    <source>
        <dbReference type="ARBA" id="ARBA00023002"/>
    </source>
</evidence>
<keyword evidence="4" id="KW-0560">Oxidoreductase</keyword>
<dbReference type="SUPFAM" id="SSF51905">
    <property type="entry name" value="FAD/NAD(P)-binding domain"/>
    <property type="match status" value="2"/>
</dbReference>
<evidence type="ECO:0000313" key="7">
    <source>
        <dbReference type="EMBL" id="PPE72533.1"/>
    </source>
</evidence>
<dbReference type="PRINTS" id="PR00411">
    <property type="entry name" value="PNDRDTASEI"/>
</dbReference>
<comment type="caution">
    <text evidence="7">The sequence shown here is derived from an EMBL/GenBank/DDBJ whole genome shotgun (WGS) entry which is preliminary data.</text>
</comment>
<dbReference type="PANTHER" id="PTHR43557:SF2">
    <property type="entry name" value="RIESKE DOMAIN-CONTAINING PROTEIN-RELATED"/>
    <property type="match status" value="1"/>
</dbReference>
<dbReference type="InterPro" id="IPR016156">
    <property type="entry name" value="FAD/NAD-linked_Rdtase_dimer_sf"/>
</dbReference>
<feature type="domain" description="Reductase C-terminal" evidence="6">
    <location>
        <begin position="322"/>
        <end position="407"/>
    </location>
</feature>
<evidence type="ECO:0000256" key="2">
    <source>
        <dbReference type="ARBA" id="ARBA00022630"/>
    </source>
</evidence>
<accession>A0A2S5TBZ6</accession>
<protein>
    <submittedName>
        <fullName evidence="7">Pyridine nucleotide-disulfide oxidoreductase</fullName>
    </submittedName>
</protein>
<evidence type="ECO:0000256" key="3">
    <source>
        <dbReference type="ARBA" id="ARBA00022827"/>
    </source>
</evidence>
<dbReference type="EMBL" id="PSNW01000012">
    <property type="protein sequence ID" value="PPE72533.1"/>
    <property type="molecule type" value="Genomic_DNA"/>
</dbReference>
<evidence type="ECO:0000259" key="5">
    <source>
        <dbReference type="Pfam" id="PF07992"/>
    </source>
</evidence>
<proteinExistence type="predicted"/>
<dbReference type="PANTHER" id="PTHR43557">
    <property type="entry name" value="APOPTOSIS-INDUCING FACTOR 1"/>
    <property type="match status" value="1"/>
</dbReference>
<dbReference type="AlphaFoldDB" id="A0A2S5TBZ6"/>
<dbReference type="PRINTS" id="PR00368">
    <property type="entry name" value="FADPNR"/>
</dbReference>
<feature type="domain" description="FAD/NAD(P)-binding" evidence="5">
    <location>
        <begin position="6"/>
        <end position="303"/>
    </location>
</feature>
<dbReference type="Pfam" id="PF07992">
    <property type="entry name" value="Pyr_redox_2"/>
    <property type="match status" value="1"/>
</dbReference>
<dbReference type="OrthoDB" id="9800607at2"/>
<dbReference type="GO" id="GO:0005737">
    <property type="term" value="C:cytoplasm"/>
    <property type="evidence" value="ECO:0007669"/>
    <property type="project" value="TreeGrafter"/>
</dbReference>
<keyword evidence="3" id="KW-0274">FAD</keyword>
<dbReference type="Pfam" id="PF14759">
    <property type="entry name" value="Reductase_C"/>
    <property type="match status" value="1"/>
</dbReference>
<dbReference type="SUPFAM" id="SSF55424">
    <property type="entry name" value="FAD/NAD-linked reductases, dimerisation (C-terminal) domain"/>
    <property type="match status" value="1"/>
</dbReference>
<sequence>MTEQSDIVVIGAGQAGAELCLELRRRGHAGRVVLLGDEAWPPYKRPPLSKAYLTGAADEAALYAVPPAQWQRHAIEFIGGTAAVRLDRQRREVELADGRRIGYRGLALTTGGRARPLPVPGAGLRGVQLLRTMDDARALRPALREGCRLVIVGGGFIGLEAAAAAARAGARVTLLEGLDRVLARVTAPEISRFFERVHREAGVNLVTGAQLAAVRGRETVEAVQLSDGRLMAADHVLAGIGLLPNVELAQRAGLEVDDGIVVDECARSSDPHIVSAGDCANHPSRFAGRRLRLESVQNALEQARTAAATLLGADQPYRAVPWFWSDQYDLKLQMVGLSQGHDRLVVRGDLQKSRDFSAFYLREGRLIAADVVNRPQEFLLAKKLVAAGAMPDPARLADGDLPLRSLLAC</sequence>
<reference evidence="7 8" key="1">
    <citation type="submission" date="2018-02" db="EMBL/GenBank/DDBJ databases">
        <title>Genome sequencing of Solimonas sp. HR-BB.</title>
        <authorList>
            <person name="Lee Y."/>
            <person name="Jeon C.O."/>
        </authorList>
    </citation>
    <scope>NUCLEOTIDE SEQUENCE [LARGE SCALE GENOMIC DNA]</scope>
    <source>
        <strain evidence="7 8">HR-BB</strain>
    </source>
</reference>
<dbReference type="InterPro" id="IPR023753">
    <property type="entry name" value="FAD/NAD-binding_dom"/>
</dbReference>
<dbReference type="RefSeq" id="WP_104231849.1">
    <property type="nucleotide sequence ID" value="NZ_PSNW01000012.1"/>
</dbReference>
<dbReference type="GO" id="GO:0016651">
    <property type="term" value="F:oxidoreductase activity, acting on NAD(P)H"/>
    <property type="evidence" value="ECO:0007669"/>
    <property type="project" value="TreeGrafter"/>
</dbReference>
<dbReference type="Gene3D" id="3.30.390.30">
    <property type="match status" value="1"/>
</dbReference>
<name>A0A2S5TBZ6_9GAMM</name>
<dbReference type="InterPro" id="IPR036188">
    <property type="entry name" value="FAD/NAD-bd_sf"/>
</dbReference>
<dbReference type="Proteomes" id="UP000238220">
    <property type="component" value="Unassembled WGS sequence"/>
</dbReference>
<dbReference type="InterPro" id="IPR050446">
    <property type="entry name" value="FAD-oxidoreductase/Apoptosis"/>
</dbReference>
<organism evidence="7 8">
    <name type="scientific">Solimonas fluminis</name>
    <dbReference type="NCBI Taxonomy" id="2086571"/>
    <lineage>
        <taxon>Bacteria</taxon>
        <taxon>Pseudomonadati</taxon>
        <taxon>Pseudomonadota</taxon>
        <taxon>Gammaproteobacteria</taxon>
        <taxon>Nevskiales</taxon>
        <taxon>Nevskiaceae</taxon>
        <taxon>Solimonas</taxon>
    </lineage>
</organism>
<evidence type="ECO:0000256" key="1">
    <source>
        <dbReference type="ARBA" id="ARBA00001974"/>
    </source>
</evidence>
<dbReference type="Gene3D" id="3.50.50.60">
    <property type="entry name" value="FAD/NAD(P)-binding domain"/>
    <property type="match status" value="2"/>
</dbReference>
<keyword evidence="2" id="KW-0285">Flavoprotein</keyword>
<evidence type="ECO:0000313" key="8">
    <source>
        <dbReference type="Proteomes" id="UP000238220"/>
    </source>
</evidence>
<evidence type="ECO:0000259" key="6">
    <source>
        <dbReference type="Pfam" id="PF14759"/>
    </source>
</evidence>
<keyword evidence="8" id="KW-1185">Reference proteome</keyword>
<gene>
    <name evidence="7" type="ORF">C3942_18515</name>
</gene>
<dbReference type="InterPro" id="IPR028202">
    <property type="entry name" value="Reductase_C"/>
</dbReference>